<evidence type="ECO:0000313" key="2">
    <source>
        <dbReference type="EMBL" id="EGG06774.1"/>
    </source>
</evidence>
<dbReference type="GeneID" id="18929996"/>
<dbReference type="KEGG" id="mlr:MELLADRAFT_62951"/>
<feature type="region of interest" description="Disordered" evidence="1">
    <location>
        <begin position="387"/>
        <end position="417"/>
    </location>
</feature>
<dbReference type="AlphaFoldDB" id="F4RKR4"/>
<sequence>MSVTDSGYLQEVKRQQEAGMPRCLCSNCEPEAASRLMALQPSLTNENFDEIVTSAEREFPSLEELNPNGFPPTKTSTVPKHIISACPEDDPIRSVAIMKTLYESIRTNFDKLFNKAFPKGHHFYASTDLLSKDKIWLVVKNCRLLAASHHLAEILGSETISGQFEMIVSQVDDWFSSEPYQTFVNTHQREPWVVPRKATKRKAPDSTGCSTDIMTLSSRQRAIGGNTSIAPRSTSNGHLFAPANTWPSFPRTMSGGQMFPVANTTSGVSHTTQVGPNQPYDSFSSNISTNRRSNPSSTLHYRNAYAQNPTLTNSMMRSNMNVPTLQHQLNTRVQTNSSIVHPYVSPNTNYVNPPRYHHIEQPQPLRLPLTPLSSNIQLEPVRPTLPSLRSLWPSVQPRGQVDEMDSRVHGSSGQTKF</sequence>
<dbReference type="Proteomes" id="UP000001072">
    <property type="component" value="Unassembled WGS sequence"/>
</dbReference>
<evidence type="ECO:0000256" key="1">
    <source>
        <dbReference type="SAM" id="MobiDB-lite"/>
    </source>
</evidence>
<dbReference type="HOGENOM" id="CLU_659020_0_0_1"/>
<dbReference type="RefSeq" id="XP_007409734.1">
    <property type="nucleotide sequence ID" value="XM_007409672.1"/>
</dbReference>
<dbReference type="InParanoid" id="F4RKR4"/>
<dbReference type="EMBL" id="GL883106">
    <property type="protein sequence ID" value="EGG06774.1"/>
    <property type="molecule type" value="Genomic_DNA"/>
</dbReference>
<name>F4RKR4_MELLP</name>
<evidence type="ECO:0000313" key="3">
    <source>
        <dbReference type="Proteomes" id="UP000001072"/>
    </source>
</evidence>
<organism evidence="3">
    <name type="scientific">Melampsora larici-populina (strain 98AG31 / pathotype 3-4-7)</name>
    <name type="common">Poplar leaf rust fungus</name>
    <dbReference type="NCBI Taxonomy" id="747676"/>
    <lineage>
        <taxon>Eukaryota</taxon>
        <taxon>Fungi</taxon>
        <taxon>Dikarya</taxon>
        <taxon>Basidiomycota</taxon>
        <taxon>Pucciniomycotina</taxon>
        <taxon>Pucciniomycetes</taxon>
        <taxon>Pucciniales</taxon>
        <taxon>Melampsoraceae</taxon>
        <taxon>Melampsora</taxon>
    </lineage>
</organism>
<feature type="region of interest" description="Disordered" evidence="1">
    <location>
        <begin position="266"/>
        <end position="297"/>
    </location>
</feature>
<protein>
    <submittedName>
        <fullName evidence="2">Uncharacterized protein</fullName>
    </submittedName>
</protein>
<gene>
    <name evidence="2" type="ORF">MELLADRAFT_62951</name>
</gene>
<reference evidence="3" key="1">
    <citation type="journal article" date="2011" name="Proc. Natl. Acad. Sci. U.S.A.">
        <title>Obligate biotrophy features unraveled by the genomic analysis of rust fungi.</title>
        <authorList>
            <person name="Duplessis S."/>
            <person name="Cuomo C.A."/>
            <person name="Lin Y.-C."/>
            <person name="Aerts A."/>
            <person name="Tisserant E."/>
            <person name="Veneault-Fourrey C."/>
            <person name="Joly D.L."/>
            <person name="Hacquard S."/>
            <person name="Amselem J."/>
            <person name="Cantarel B.L."/>
            <person name="Chiu R."/>
            <person name="Coutinho P.M."/>
            <person name="Feau N."/>
            <person name="Field M."/>
            <person name="Frey P."/>
            <person name="Gelhaye E."/>
            <person name="Goldberg J."/>
            <person name="Grabherr M.G."/>
            <person name="Kodira C.D."/>
            <person name="Kohler A."/>
            <person name="Kuees U."/>
            <person name="Lindquist E.A."/>
            <person name="Lucas S.M."/>
            <person name="Mago R."/>
            <person name="Mauceli E."/>
            <person name="Morin E."/>
            <person name="Murat C."/>
            <person name="Pangilinan J.L."/>
            <person name="Park R."/>
            <person name="Pearson M."/>
            <person name="Quesneville H."/>
            <person name="Rouhier N."/>
            <person name="Sakthikumar S."/>
            <person name="Salamov A.A."/>
            <person name="Schmutz J."/>
            <person name="Selles B."/>
            <person name="Shapiro H."/>
            <person name="Tanguay P."/>
            <person name="Tuskan G.A."/>
            <person name="Henrissat B."/>
            <person name="Van de Peer Y."/>
            <person name="Rouze P."/>
            <person name="Ellis J.G."/>
            <person name="Dodds P.N."/>
            <person name="Schein J.E."/>
            <person name="Zhong S."/>
            <person name="Hamelin R.C."/>
            <person name="Grigoriev I.V."/>
            <person name="Szabo L.J."/>
            <person name="Martin F."/>
        </authorList>
    </citation>
    <scope>NUCLEOTIDE SEQUENCE [LARGE SCALE GENOMIC DNA]</scope>
    <source>
        <strain evidence="3">98AG31 / pathotype 3-4-7</strain>
    </source>
</reference>
<dbReference type="VEuPathDB" id="FungiDB:MELLADRAFT_62951"/>
<accession>F4RKR4</accession>
<proteinExistence type="predicted"/>
<keyword evidence="3" id="KW-1185">Reference proteome</keyword>